<evidence type="ECO:0000313" key="2">
    <source>
        <dbReference type="EMBL" id="SFV88248.1"/>
    </source>
</evidence>
<dbReference type="Gene3D" id="2.50.20.10">
    <property type="entry name" value="Lipoprotein localisation LolA/LolB/LppX"/>
    <property type="match status" value="1"/>
</dbReference>
<protein>
    <recommendedName>
        <fullName evidence="1">Uncharacterized protein TP-0789 domain-containing protein</fullName>
    </recommendedName>
</protein>
<feature type="domain" description="Uncharacterized protein TP-0789" evidence="1">
    <location>
        <begin position="68"/>
        <end position="226"/>
    </location>
</feature>
<name>A0A1W1E2Z8_9ZZZZ</name>
<dbReference type="AlphaFoldDB" id="A0A1W1E2Z8"/>
<reference evidence="2" key="1">
    <citation type="submission" date="2016-10" db="EMBL/GenBank/DDBJ databases">
        <authorList>
            <person name="de Groot N.N."/>
        </authorList>
    </citation>
    <scope>NUCLEOTIDE SEQUENCE</scope>
</reference>
<evidence type="ECO:0000259" key="1">
    <source>
        <dbReference type="Pfam" id="PF17131"/>
    </source>
</evidence>
<organism evidence="2">
    <name type="scientific">hydrothermal vent metagenome</name>
    <dbReference type="NCBI Taxonomy" id="652676"/>
    <lineage>
        <taxon>unclassified sequences</taxon>
        <taxon>metagenomes</taxon>
        <taxon>ecological metagenomes</taxon>
    </lineage>
</organism>
<accession>A0A1W1E2Z8</accession>
<dbReference type="InterPro" id="IPR033399">
    <property type="entry name" value="TP_0789-like"/>
</dbReference>
<dbReference type="Pfam" id="PF17131">
    <property type="entry name" value="LolA_like"/>
    <property type="match status" value="1"/>
</dbReference>
<proteinExistence type="predicted"/>
<dbReference type="EMBL" id="FPIA01000023">
    <property type="protein sequence ID" value="SFV88248.1"/>
    <property type="molecule type" value="Genomic_DNA"/>
</dbReference>
<gene>
    <name evidence="2" type="ORF">MNB_SUP05-SYMBIONT-7-651</name>
</gene>
<sequence>MTILRLLFLALFATPLMAMNAVELLIKADTYRSPFLYAQLDIRIDEYKNDTVKKSRNYAVFHQDGQSLVSVLDGSDKGNRILLSNKGMFVAPKNSSRAVRITPIQRLLGQASYGDLAGLRFSKNYTPTILKQTPNITVLELIAKKSSATYHKIILLINSIDQRPISANAYLRSGKLYKKMHYNVKQKILNSITYTSKNKSKKTVMNFLSITAKKIPKRLLTSRGMRNAIR</sequence>